<dbReference type="GO" id="GO:0160206">
    <property type="term" value="F:tRNA (cytidine(32)/uridine(32)-2'-O)-methyltransferase activity"/>
    <property type="evidence" value="ECO:0007669"/>
    <property type="project" value="UniProtKB-EC"/>
</dbReference>
<keyword evidence="5" id="KW-0819">tRNA processing</keyword>
<comment type="similarity">
    <text evidence="1">Belongs to the class IV-like SAM-binding methyltransferase superfamily. RNA methyltransferase TrmH family.</text>
</comment>
<dbReference type="InterPro" id="IPR029026">
    <property type="entry name" value="tRNA_m1G_MTases_N"/>
</dbReference>
<dbReference type="InterPro" id="IPR029028">
    <property type="entry name" value="Alpha/beta_knot_MTases"/>
</dbReference>
<keyword evidence="8" id="KW-1185">Reference proteome</keyword>
<keyword evidence="4 5" id="KW-0949">S-adenosyl-L-methionine</keyword>
<dbReference type="GO" id="GO:0002128">
    <property type="term" value="P:tRNA nucleoside ribose methylation"/>
    <property type="evidence" value="ECO:0007669"/>
    <property type="project" value="TreeGrafter"/>
</dbReference>
<dbReference type="InterPro" id="IPR001537">
    <property type="entry name" value="SpoU_MeTrfase"/>
</dbReference>
<evidence type="ECO:0000256" key="4">
    <source>
        <dbReference type="ARBA" id="ARBA00022691"/>
    </source>
</evidence>
<dbReference type="NCBIfam" id="TIGR00050">
    <property type="entry name" value="rRNA_methyl_1"/>
    <property type="match status" value="1"/>
</dbReference>
<dbReference type="Gene3D" id="1.10.8.590">
    <property type="match status" value="1"/>
</dbReference>
<dbReference type="FunFam" id="3.40.1280.10:FF:000006">
    <property type="entry name" value="Uncharacterized tRNA/rRNA methyltransferase HI_0380"/>
    <property type="match status" value="1"/>
</dbReference>
<evidence type="ECO:0000313" key="7">
    <source>
        <dbReference type="EMBL" id="TGG90429.1"/>
    </source>
</evidence>
<name>A0A4Z0W7B9_9GAMM</name>
<dbReference type="AlphaFoldDB" id="A0A4Z0W7B9"/>
<dbReference type="EMBL" id="SRMF01000013">
    <property type="protein sequence ID" value="TGG90429.1"/>
    <property type="molecule type" value="Genomic_DNA"/>
</dbReference>
<comment type="caution">
    <text evidence="7">The sequence shown here is derived from an EMBL/GenBank/DDBJ whole genome shotgun (WGS) entry which is preliminary data.</text>
</comment>
<evidence type="ECO:0000256" key="2">
    <source>
        <dbReference type="ARBA" id="ARBA00022603"/>
    </source>
</evidence>
<sequence length="256" mass="27829">MLARTRIVMVETSLAANIGAAARAMKTMGLTQLVVVRPGQPLTDEAAAARASGAENLLARARVVDTLDAALADCDLVVGTSARSRSLPWPMLTPREVPAAVRRAEGTGPVALLFGRERSGLTNEELARCHYHVHIPANPDYSSLNIAAAVQILCYELRLASLAPAPEAYDEVRPLAGAEALEGYFEHLQRVLVDIEFADPNNLRQLMLKLRRFYMRAQPEPVELNLLRGIVSQTEKSLARARSANAGPADREQDTD</sequence>
<dbReference type="SUPFAM" id="SSF75217">
    <property type="entry name" value="alpha/beta knot"/>
    <property type="match status" value="1"/>
</dbReference>
<dbReference type="OrthoDB" id="9806346at2"/>
<dbReference type="EC" id="2.1.1.200" evidence="5"/>
<keyword evidence="2 5" id="KW-0489">Methyltransferase</keyword>
<comment type="catalytic activity">
    <reaction evidence="5">
        <text>cytidine(32) in tRNA + S-adenosyl-L-methionine = 2'-O-methylcytidine(32) in tRNA + S-adenosyl-L-homocysteine + H(+)</text>
        <dbReference type="Rhea" id="RHEA:42932"/>
        <dbReference type="Rhea" id="RHEA-COMP:10288"/>
        <dbReference type="Rhea" id="RHEA-COMP:10289"/>
        <dbReference type="ChEBI" id="CHEBI:15378"/>
        <dbReference type="ChEBI" id="CHEBI:57856"/>
        <dbReference type="ChEBI" id="CHEBI:59789"/>
        <dbReference type="ChEBI" id="CHEBI:74495"/>
        <dbReference type="ChEBI" id="CHEBI:82748"/>
        <dbReference type="EC" id="2.1.1.200"/>
    </reaction>
</comment>
<proteinExistence type="inferred from homology"/>
<dbReference type="CDD" id="cd18093">
    <property type="entry name" value="SpoU-like_TrmJ"/>
    <property type="match status" value="1"/>
</dbReference>
<dbReference type="PANTHER" id="PTHR42786:SF2">
    <property type="entry name" value="TRNA (CYTIDINE_URIDINE-2'-O-)-METHYLTRANSFERASE TRMJ"/>
    <property type="match status" value="1"/>
</dbReference>
<keyword evidence="5" id="KW-0963">Cytoplasm</keyword>
<feature type="domain" description="tRNA/rRNA methyltransferase SpoU type" evidence="6">
    <location>
        <begin position="6"/>
        <end position="155"/>
    </location>
</feature>
<comment type="subcellular location">
    <subcellularLocation>
        <location evidence="5">Cytoplasm</location>
    </subcellularLocation>
</comment>
<dbReference type="PANTHER" id="PTHR42786">
    <property type="entry name" value="TRNA/RRNA METHYLTRANSFERASE"/>
    <property type="match status" value="1"/>
</dbReference>
<dbReference type="Proteomes" id="UP000297475">
    <property type="component" value="Unassembled WGS sequence"/>
</dbReference>
<comment type="subunit">
    <text evidence="5">Homodimer.</text>
</comment>
<evidence type="ECO:0000256" key="3">
    <source>
        <dbReference type="ARBA" id="ARBA00022679"/>
    </source>
</evidence>
<dbReference type="PIRSF" id="PIRSF004808">
    <property type="entry name" value="LasT"/>
    <property type="match status" value="1"/>
</dbReference>
<dbReference type="Gene3D" id="3.40.1280.10">
    <property type="match status" value="1"/>
</dbReference>
<dbReference type="GO" id="GO:0005829">
    <property type="term" value="C:cytosol"/>
    <property type="evidence" value="ECO:0007669"/>
    <property type="project" value="TreeGrafter"/>
</dbReference>
<evidence type="ECO:0000259" key="6">
    <source>
        <dbReference type="Pfam" id="PF00588"/>
    </source>
</evidence>
<gene>
    <name evidence="5" type="primary">trmJ</name>
    <name evidence="7" type="ORF">E4656_18565</name>
</gene>
<protein>
    <recommendedName>
        <fullName evidence="5">tRNA (cytidine/uridine-2'-O-)-methyltransferase TrmJ</fullName>
        <ecNumber evidence="5">2.1.1.200</ecNumber>
    </recommendedName>
    <alternativeName>
        <fullName evidence="5">tRNA (cytidine(32)/uridine(32)-2'-O)-methyltransferase</fullName>
    </alternativeName>
    <alternativeName>
        <fullName evidence="5">tRNA Cm32/Um32 methyltransferase</fullName>
    </alternativeName>
</protein>
<evidence type="ECO:0000313" key="8">
    <source>
        <dbReference type="Proteomes" id="UP000297475"/>
    </source>
</evidence>
<dbReference type="GO" id="GO:0106339">
    <property type="term" value="F:tRNA (cytidine(32)-2'-O)-methyltransferase activity"/>
    <property type="evidence" value="ECO:0007669"/>
    <property type="project" value="RHEA"/>
</dbReference>
<dbReference type="InterPro" id="IPR004384">
    <property type="entry name" value="RNA_MeTrfase_TrmJ/LasT"/>
</dbReference>
<comment type="function">
    <text evidence="5">Catalyzes the formation of 2'O-methylated cytidine (Cm32) or 2'O-methylated uridine (Um32) at position 32 in tRNA.</text>
</comment>
<dbReference type="GO" id="GO:0003723">
    <property type="term" value="F:RNA binding"/>
    <property type="evidence" value="ECO:0007669"/>
    <property type="project" value="InterPro"/>
</dbReference>
<organism evidence="7 8">
    <name type="scientific">Natronospirillum operosum</name>
    <dbReference type="NCBI Taxonomy" id="2759953"/>
    <lineage>
        <taxon>Bacteria</taxon>
        <taxon>Pseudomonadati</taxon>
        <taxon>Pseudomonadota</taxon>
        <taxon>Gammaproteobacteria</taxon>
        <taxon>Oceanospirillales</taxon>
        <taxon>Natronospirillaceae</taxon>
        <taxon>Natronospirillum</taxon>
    </lineage>
</organism>
<evidence type="ECO:0000256" key="1">
    <source>
        <dbReference type="ARBA" id="ARBA00007228"/>
    </source>
</evidence>
<accession>A0A4Z0W7B9</accession>
<comment type="catalytic activity">
    <reaction evidence="5">
        <text>uridine(32) in tRNA + S-adenosyl-L-methionine = 2'-O-methyluridine(32) in tRNA + S-adenosyl-L-homocysteine + H(+)</text>
        <dbReference type="Rhea" id="RHEA:42936"/>
        <dbReference type="Rhea" id="RHEA-COMP:10107"/>
        <dbReference type="Rhea" id="RHEA-COMP:10290"/>
        <dbReference type="ChEBI" id="CHEBI:15378"/>
        <dbReference type="ChEBI" id="CHEBI:57856"/>
        <dbReference type="ChEBI" id="CHEBI:59789"/>
        <dbReference type="ChEBI" id="CHEBI:65315"/>
        <dbReference type="ChEBI" id="CHEBI:74478"/>
        <dbReference type="EC" id="2.1.1.200"/>
    </reaction>
</comment>
<dbReference type="Pfam" id="PF00588">
    <property type="entry name" value="SpoU_methylase"/>
    <property type="match status" value="1"/>
</dbReference>
<keyword evidence="3 7" id="KW-0808">Transferase</keyword>
<reference evidence="7 8" key="1">
    <citation type="submission" date="2019-04" db="EMBL/GenBank/DDBJ databases">
        <title>Natronospirillum operosus gen. nov., sp. nov., a haloalkaliphilic satellite isolated from decaying biomass of laboratory culture of cyanobacterium Geitlerinema sp. and proposal of Natronospirillaceae fam. nov. and Saccharospirillaceae fam. nov.</title>
        <authorList>
            <person name="Kevbrin V."/>
            <person name="Boltyanskaya Y."/>
            <person name="Koziaeva V."/>
            <person name="Grouzdev D.S."/>
            <person name="Park M."/>
            <person name="Cho J."/>
        </authorList>
    </citation>
    <scope>NUCLEOTIDE SEQUENCE [LARGE SCALE GENOMIC DNA]</scope>
    <source>
        <strain evidence="7 8">G-116</strain>
    </source>
</reference>
<evidence type="ECO:0000256" key="5">
    <source>
        <dbReference type="RuleBase" id="RU362024"/>
    </source>
</evidence>